<comment type="caution">
    <text evidence="2">The sequence shown here is derived from an EMBL/GenBank/DDBJ whole genome shotgun (WGS) entry which is preliminary data.</text>
</comment>
<comment type="similarity">
    <text evidence="1">Belongs to the sel-1 family.</text>
</comment>
<dbReference type="InterPro" id="IPR011990">
    <property type="entry name" value="TPR-like_helical_dom_sf"/>
</dbReference>
<evidence type="ECO:0000313" key="2">
    <source>
        <dbReference type="EMBL" id="RCH91880.1"/>
    </source>
</evidence>
<dbReference type="Pfam" id="PF13181">
    <property type="entry name" value="TPR_8"/>
    <property type="match status" value="2"/>
</dbReference>
<dbReference type="Pfam" id="PF08238">
    <property type="entry name" value="Sel1"/>
    <property type="match status" value="14"/>
</dbReference>
<evidence type="ECO:0008006" key="4">
    <source>
        <dbReference type="Google" id="ProtNLM"/>
    </source>
</evidence>
<dbReference type="SUPFAM" id="SSF81901">
    <property type="entry name" value="HCP-like"/>
    <property type="match status" value="6"/>
</dbReference>
<dbReference type="OrthoDB" id="2242379at2759"/>
<dbReference type="SMART" id="SM00028">
    <property type="entry name" value="TPR"/>
    <property type="match status" value="2"/>
</dbReference>
<dbReference type="InterPro" id="IPR019734">
    <property type="entry name" value="TPR_rpt"/>
</dbReference>
<dbReference type="InterPro" id="IPR050767">
    <property type="entry name" value="Sel1_AlgK"/>
</dbReference>
<organism evidence="2 3">
    <name type="scientific">Rhizopus stolonifer</name>
    <name type="common">Rhizopus nigricans</name>
    <dbReference type="NCBI Taxonomy" id="4846"/>
    <lineage>
        <taxon>Eukaryota</taxon>
        <taxon>Fungi</taxon>
        <taxon>Fungi incertae sedis</taxon>
        <taxon>Mucoromycota</taxon>
        <taxon>Mucoromycotina</taxon>
        <taxon>Mucoromycetes</taxon>
        <taxon>Mucorales</taxon>
        <taxon>Mucorineae</taxon>
        <taxon>Rhizopodaceae</taxon>
        <taxon>Rhizopus</taxon>
    </lineage>
</organism>
<evidence type="ECO:0000313" key="3">
    <source>
        <dbReference type="Proteomes" id="UP000253551"/>
    </source>
</evidence>
<dbReference type="PANTHER" id="PTHR11102:SF160">
    <property type="entry name" value="ERAD-ASSOCIATED E3 UBIQUITIN-PROTEIN LIGASE COMPONENT HRD3"/>
    <property type="match status" value="1"/>
</dbReference>
<dbReference type="SMART" id="SM00671">
    <property type="entry name" value="SEL1"/>
    <property type="match status" value="15"/>
</dbReference>
<sequence length="844" mass="95844">MTAPELNTPNLTLNQLHTSKEIVNHFEQNPLDTFDTLVNLFSSSRMKQDPEFQREAFRACELWIAITDDPSAKVCIARCKLSGWGTNKDPVFAFTELKRLAAQGTWEAYFFLAQCYYYGVDKVQGKDKQKACEWYQRTIQMPYSTSRTAPYFVAQAQVCVAITRLLEGGSLDENVSLIKQSADAGNKIAEFQLGYLIKLGVTSDTKTTREYFIKSANKSYSPAQVQLAQILLKEGNTNDGLEWLRKATELNDPQAYYVLGNIYELGSYGVRPNFELAYSNYHHAVEQHNHRPSEFRLGMNYLTGGLGLIKDPERAFEFIQSAAQAGEPGAQYVLGVMYREGEIPQTANAQNKKEAFRWFRRAAAQNLSVAITQMALCYEQGVGVAVNHEVASQYYERAVGCSDRYMSSAQVAYARFLCHQKKYKQGFEYYLKASGLVQPNTTSPQVTAEAKRMVAIFYLDNTKDSDIPYKPKEGFDLLMELSMTDPNNGSHYSISAKLGYADSQLHQDRRSAFDWFMKAAEQKSPKALNYVGLYYYKGTFGIPSDHDKAREFFRKSAQLGEVDGMISYAQLCQEKIKTIGSDPEIKKLQRASFVWYKKAASQGHPKALRELGRLYGAGIGTEKNSRLSFEHFKLAADKQDPLATLLLGGCYENGQTKDIHTALFYYLKAIELGQPTALLAAAEVYEKLGQYDKAYDYYGRVIADTRIDKDYKSNRTSRLKRALYNLNYDPTLLFYPMSSTLHSSTMDSFSHIPRTQAFQTIYSLATQDHFPDAYVWLAECYQDGNGIPQNMTESILWRTRAADVNDLYSIRKLAYIYEQGIHVKKDLSLSQRYRQLFASKHSIP</sequence>
<protein>
    <recommendedName>
        <fullName evidence="4">ERAD-associated protein</fullName>
    </recommendedName>
</protein>
<dbReference type="STRING" id="4846.A0A367JPI7"/>
<gene>
    <name evidence="2" type="ORF">CU098_004442</name>
</gene>
<dbReference type="PANTHER" id="PTHR11102">
    <property type="entry name" value="SEL-1-LIKE PROTEIN"/>
    <property type="match status" value="1"/>
</dbReference>
<dbReference type="InterPro" id="IPR006597">
    <property type="entry name" value="Sel1-like"/>
</dbReference>
<dbReference type="EMBL" id="PJQM01002928">
    <property type="protein sequence ID" value="RCH91880.1"/>
    <property type="molecule type" value="Genomic_DNA"/>
</dbReference>
<keyword evidence="3" id="KW-1185">Reference proteome</keyword>
<dbReference type="Proteomes" id="UP000253551">
    <property type="component" value="Unassembled WGS sequence"/>
</dbReference>
<dbReference type="Gene3D" id="1.25.40.10">
    <property type="entry name" value="Tetratricopeptide repeat domain"/>
    <property type="match status" value="3"/>
</dbReference>
<evidence type="ECO:0000256" key="1">
    <source>
        <dbReference type="ARBA" id="ARBA00038101"/>
    </source>
</evidence>
<dbReference type="AlphaFoldDB" id="A0A367JPI7"/>
<accession>A0A367JPI7</accession>
<proteinExistence type="inferred from homology"/>
<name>A0A367JPI7_RHIST</name>
<reference evidence="2 3" key="1">
    <citation type="journal article" date="2018" name="G3 (Bethesda)">
        <title>Phylogenetic and Phylogenomic Definition of Rhizopus Species.</title>
        <authorList>
            <person name="Gryganskyi A.P."/>
            <person name="Golan J."/>
            <person name="Dolatabadi S."/>
            <person name="Mondo S."/>
            <person name="Robb S."/>
            <person name="Idnurm A."/>
            <person name="Muszewska A."/>
            <person name="Steczkiewicz K."/>
            <person name="Masonjones S."/>
            <person name="Liao H.L."/>
            <person name="Gajdeczka M.T."/>
            <person name="Anike F."/>
            <person name="Vuek A."/>
            <person name="Anishchenko I.M."/>
            <person name="Voigt K."/>
            <person name="de Hoog G.S."/>
            <person name="Smith M.E."/>
            <person name="Heitman J."/>
            <person name="Vilgalys R."/>
            <person name="Stajich J.E."/>
        </authorList>
    </citation>
    <scope>NUCLEOTIDE SEQUENCE [LARGE SCALE GENOMIC DNA]</scope>
    <source>
        <strain evidence="2 3">LSU 92-RS-03</strain>
    </source>
</reference>